<gene>
    <name evidence="7" type="ORF">TD95_003385</name>
</gene>
<dbReference type="PANTHER" id="PTHR10997:SF9">
    <property type="entry name" value="IMPORTIN-9"/>
    <property type="match status" value="1"/>
</dbReference>
<dbReference type="Pfam" id="PF25018">
    <property type="entry name" value="HEAT_IPO9_c"/>
    <property type="match status" value="1"/>
</dbReference>
<dbReference type="Gene3D" id="1.25.10.10">
    <property type="entry name" value="Leucine-rich Repeat Variant"/>
    <property type="match status" value="1"/>
</dbReference>
<dbReference type="Proteomes" id="UP000033483">
    <property type="component" value="Unassembled WGS sequence"/>
</dbReference>
<comment type="subcellular location">
    <subcellularLocation>
        <location evidence="1">Nucleus</location>
    </subcellularLocation>
</comment>
<keyword evidence="4" id="KW-0539">Nucleus</keyword>
<feature type="compositionally biased region" description="Polar residues" evidence="5">
    <location>
        <begin position="9"/>
        <end position="22"/>
    </location>
</feature>
<evidence type="ECO:0000256" key="4">
    <source>
        <dbReference type="ARBA" id="ARBA00023242"/>
    </source>
</evidence>
<keyword evidence="2" id="KW-0813">Transport</keyword>
<reference evidence="7 8" key="1">
    <citation type="submission" date="2015-03" db="EMBL/GenBank/DDBJ databases">
        <authorList>
            <person name="Radwan O."/>
            <person name="Al-Naeli F.A."/>
            <person name="Rendon G.A."/>
            <person name="Fields C."/>
        </authorList>
    </citation>
    <scope>NUCLEOTIDE SEQUENCE [LARGE SCALE GENOMIC DNA]</scope>
    <source>
        <strain evidence="7">CR-DP1</strain>
    </source>
</reference>
<sequence length="1063" mass="116951">MAEELAHVLSNTQSGDAATRQQAEAALKQARANPAFPLTLVAVASHVSVDTAIRQSALSVLRRFVEKNWNPEGALEEDEDEIDTEADNEPPVDIPEENKAHIKQVLLELVLSTEDNRKVKSGASQVVSRIAAFDVPDKWPELLPTLLNIIPSGQDTQVHGALKILSDIVDESLSEDQFFTLARDIIKGLAAVALNTNRSPMRRALAVHVFRGCFELLEMVKEEHPKEVKAFGDEIISSWEPFFLEVLKAPFPQEPISVEGQPSSWNGPVALKLQVIKTLIKIKNVLPSLIVPNSTTYFSLAWSELQNLRDAYKVLYMDNEAQGRLEDVDQLPYTLDLLVLEQLDLVHQYLRAPPVEKHLQEQLAANINTPETTPWMADVIGILIAYSCVTQEQIGLWDIDASLFLSEEALVTANYTPRTACGDMMIKLGEMFKEHILKGLLAHTKPLFVGNNDWRIQEAALSLFNSVSIDFQETSTKVPEDTCQAYLELVNYAIAQTDSDLLRARGYLVGATLTAVYNTPDELVSRTFECINGDKSEVVRVSCIKAVEEICRADRVTPEQQVAVIAAIGQYMASKNTEEIEESDELVVALAESLRNLIIVNPAVALSNQVNPCEMLFNLIRVGASSFQVIYVVTEAFEEIVGHLSDTDAYGALSAKILPTLTAAFDSPDLSDDDSLISAAADLLVILIKYGSEPLPAGFVAATLPKLKRVLMEAEEGDILRPACECVMYLLSHDHQQVLNWTDGSVSGLDVCLHIIDRMLSQDIEDNAASEVGGLAAELVEKAGHERLGPYLLQLLTAVANRLATAEAAPFIQSLILVFARLSLNGASDVVEFLSQIRIGEHSGLEVVMSKWLEHSVNFAGYDEIRQNVIALSKLYALNDPRLAQTMVKGDLIIQSDGRIMTRSRAKKSMSHRNLETMNATDENGTDPDQYTVIPVTLKIVKVLVEELLTEQTMQATAALGSSGPINASVEFEDDDGDDVWEDEDDALDQALGSSKSDLLKFLRNSVRERDDETQDYLVQFFIGAAQNNLAGFSEWYKLLTEEEKAKLAEVEKAAAAGPAASA</sequence>
<dbReference type="SMART" id="SM00913">
    <property type="entry name" value="IBN_N"/>
    <property type="match status" value="1"/>
</dbReference>
<dbReference type="AlphaFoldDB" id="A0A0F4ZIG3"/>
<name>A0A0F4ZIG3_9PEZI</name>
<dbReference type="GO" id="GO:0005829">
    <property type="term" value="C:cytosol"/>
    <property type="evidence" value="ECO:0007669"/>
    <property type="project" value="TreeGrafter"/>
</dbReference>
<dbReference type="GO" id="GO:0031267">
    <property type="term" value="F:small GTPase binding"/>
    <property type="evidence" value="ECO:0007669"/>
    <property type="project" value="InterPro"/>
</dbReference>
<feature type="domain" description="Importin N-terminal" evidence="6">
    <location>
        <begin position="23"/>
        <end position="112"/>
    </location>
</feature>
<evidence type="ECO:0000256" key="2">
    <source>
        <dbReference type="ARBA" id="ARBA00022448"/>
    </source>
</evidence>
<keyword evidence="3" id="KW-0653">Protein transport</keyword>
<dbReference type="PROSITE" id="PS50166">
    <property type="entry name" value="IMPORTIN_B_NT"/>
    <property type="match status" value="1"/>
</dbReference>
<evidence type="ECO:0000256" key="5">
    <source>
        <dbReference type="SAM" id="MobiDB-lite"/>
    </source>
</evidence>
<evidence type="ECO:0000313" key="7">
    <source>
        <dbReference type="EMBL" id="KKA30317.1"/>
    </source>
</evidence>
<dbReference type="InterPro" id="IPR001494">
    <property type="entry name" value="Importin-beta_N"/>
</dbReference>
<evidence type="ECO:0000256" key="3">
    <source>
        <dbReference type="ARBA" id="ARBA00022927"/>
    </source>
</evidence>
<feature type="region of interest" description="Disordered" evidence="5">
    <location>
        <begin position="72"/>
        <end position="94"/>
    </location>
</feature>
<evidence type="ECO:0000259" key="6">
    <source>
        <dbReference type="PROSITE" id="PS50166"/>
    </source>
</evidence>
<protein>
    <recommendedName>
        <fullName evidence="6">Importin N-terminal domain-containing protein</fullName>
    </recommendedName>
</protein>
<keyword evidence="8" id="KW-1185">Reference proteome</keyword>
<dbReference type="SUPFAM" id="SSF48371">
    <property type="entry name" value="ARM repeat"/>
    <property type="match status" value="1"/>
</dbReference>
<feature type="compositionally biased region" description="Acidic residues" evidence="5">
    <location>
        <begin position="74"/>
        <end position="90"/>
    </location>
</feature>
<evidence type="ECO:0000256" key="1">
    <source>
        <dbReference type="ARBA" id="ARBA00004123"/>
    </source>
</evidence>
<proteinExistence type="predicted"/>
<accession>A0A0F4ZIG3</accession>
<dbReference type="InterPro" id="IPR056840">
    <property type="entry name" value="HEAT_IPO9_central"/>
</dbReference>
<organism evidence="7 8">
    <name type="scientific">Thielaviopsis punctulata</name>
    <dbReference type="NCBI Taxonomy" id="72032"/>
    <lineage>
        <taxon>Eukaryota</taxon>
        <taxon>Fungi</taxon>
        <taxon>Dikarya</taxon>
        <taxon>Ascomycota</taxon>
        <taxon>Pezizomycotina</taxon>
        <taxon>Sordariomycetes</taxon>
        <taxon>Hypocreomycetidae</taxon>
        <taxon>Microascales</taxon>
        <taxon>Ceratocystidaceae</taxon>
        <taxon>Thielaviopsis</taxon>
    </lineage>
</organism>
<dbReference type="InterPro" id="IPR011989">
    <property type="entry name" value="ARM-like"/>
</dbReference>
<feature type="region of interest" description="Disordered" evidence="5">
    <location>
        <begin position="1"/>
        <end position="22"/>
    </location>
</feature>
<dbReference type="EMBL" id="LAEV01000426">
    <property type="protein sequence ID" value="KKA30317.1"/>
    <property type="molecule type" value="Genomic_DNA"/>
</dbReference>
<comment type="caution">
    <text evidence="7">The sequence shown here is derived from an EMBL/GenBank/DDBJ whole genome shotgun (WGS) entry which is preliminary data.</text>
</comment>
<dbReference type="Pfam" id="PF03810">
    <property type="entry name" value="IBN_N"/>
    <property type="match status" value="1"/>
</dbReference>
<dbReference type="GO" id="GO:0005635">
    <property type="term" value="C:nuclear envelope"/>
    <property type="evidence" value="ECO:0007669"/>
    <property type="project" value="TreeGrafter"/>
</dbReference>
<dbReference type="GO" id="GO:0006606">
    <property type="term" value="P:protein import into nucleus"/>
    <property type="evidence" value="ECO:0007669"/>
    <property type="project" value="TreeGrafter"/>
</dbReference>
<dbReference type="PANTHER" id="PTHR10997">
    <property type="entry name" value="IMPORTIN-7, 8, 11"/>
    <property type="match status" value="1"/>
</dbReference>
<evidence type="ECO:0000313" key="8">
    <source>
        <dbReference type="Proteomes" id="UP000033483"/>
    </source>
</evidence>
<dbReference type="OrthoDB" id="431626at2759"/>
<dbReference type="InterPro" id="IPR016024">
    <property type="entry name" value="ARM-type_fold"/>
</dbReference>